<evidence type="ECO:0000313" key="3">
    <source>
        <dbReference type="EMBL" id="KAG7336990.1"/>
    </source>
</evidence>
<proteinExistence type="predicted"/>
<feature type="domain" description="Ubiquitin-like" evidence="2">
    <location>
        <begin position="353"/>
        <end position="422"/>
    </location>
</feature>
<feature type="domain" description="Ubiquitin-like" evidence="2">
    <location>
        <begin position="157"/>
        <end position="192"/>
    </location>
</feature>
<accession>A0A9K3K5I8</accession>
<reference evidence="3" key="1">
    <citation type="journal article" date="2021" name="Sci. Rep.">
        <title>Diploid genomic architecture of Nitzschia inconspicua, an elite biomass production diatom.</title>
        <authorList>
            <person name="Oliver A."/>
            <person name="Podell S."/>
            <person name="Pinowska A."/>
            <person name="Traller J.C."/>
            <person name="Smith S.R."/>
            <person name="McClure R."/>
            <person name="Beliaev A."/>
            <person name="Bohutskyi P."/>
            <person name="Hill E.A."/>
            <person name="Rabines A."/>
            <person name="Zheng H."/>
            <person name="Allen L.Z."/>
            <person name="Kuo A."/>
            <person name="Grigoriev I.V."/>
            <person name="Allen A.E."/>
            <person name="Hazlebeck D."/>
            <person name="Allen E.E."/>
        </authorList>
    </citation>
    <scope>NUCLEOTIDE SEQUENCE</scope>
    <source>
        <strain evidence="3">Hildebrandi</strain>
    </source>
</reference>
<dbReference type="InterPro" id="IPR019954">
    <property type="entry name" value="Ubiquitin_CS"/>
</dbReference>
<dbReference type="SMART" id="SM00213">
    <property type="entry name" value="UBQ"/>
    <property type="match status" value="5"/>
</dbReference>
<dbReference type="InterPro" id="IPR050158">
    <property type="entry name" value="Ubiquitin_ubiquitin-like"/>
</dbReference>
<dbReference type="Proteomes" id="UP000693970">
    <property type="component" value="Unassembled WGS sequence"/>
</dbReference>
<reference evidence="3" key="2">
    <citation type="submission" date="2021-04" db="EMBL/GenBank/DDBJ databases">
        <authorList>
            <person name="Podell S."/>
        </authorList>
    </citation>
    <scope>NUCLEOTIDE SEQUENCE</scope>
    <source>
        <strain evidence="3">Hildebrandi</strain>
    </source>
</reference>
<dbReference type="EMBL" id="JAGRRH010000099">
    <property type="protein sequence ID" value="KAG7336990.1"/>
    <property type="molecule type" value="Genomic_DNA"/>
</dbReference>
<feature type="domain" description="Ubiquitin-like" evidence="2">
    <location>
        <begin position="282"/>
        <end position="350"/>
    </location>
</feature>
<protein>
    <submittedName>
        <fullName evidence="3">Ubiquitin</fullName>
    </submittedName>
</protein>
<feature type="domain" description="Ubiquitin-like" evidence="2">
    <location>
        <begin position="425"/>
        <end position="494"/>
    </location>
</feature>
<dbReference type="Pfam" id="PF00240">
    <property type="entry name" value="ubiquitin"/>
    <property type="match status" value="5"/>
</dbReference>
<dbReference type="PROSITE" id="PS00299">
    <property type="entry name" value="UBIQUITIN_1"/>
    <property type="match status" value="1"/>
</dbReference>
<keyword evidence="4" id="KW-1185">Reference proteome</keyword>
<evidence type="ECO:0000256" key="1">
    <source>
        <dbReference type="SAM" id="MobiDB-lite"/>
    </source>
</evidence>
<dbReference type="OrthoDB" id="1885901at2759"/>
<sequence length="519" mass="58344">MSSDHLTSYTSSTSPRTPRRSPKTTKNLSNNKSPKKVMKSPSFTPKGWKRNNLSSSTKSQRRRPNDVWFYPPNFNADYIGSDAEKLPSYFTQRGVWTYPIVKRNVAEIAPEATGWLGMGETVKIEKLDVAGTWKMLYKQGAQEDDAPKGPVCLSQKLKRRVEDQEGIAVDDQLLSLNGKILDDLSILKDCGVGHEQLLCLEAMSIQVRDSFRSSENLYTLDCGLVSPSSTIEEIKMLLNDVHNLPPPEYLRLRYRDSLLDEDSNTLKNYDIPHKAILDLEPLGLTVETPKGTSISLQLHPTDTIQRVKELVEEKENVPVSEQHLLFEGTTLKDSKTLVESDIHDGDTLILGGMQVHIQHFNGHTITLDVTSTTTIDQIKEMIQDIEGTPIDQQFLSLGSKHLKDEGRTLSSYNIKHGSTLKLEKMKIFIQSPTGKFPLHVSPVTTMEELKHMIVEKTSIAPRNQVIHFRDSTIGDDNQATLSDCGIQHRDTLQVEDTGAKDDPAYMVQDGKFLETRHPL</sequence>
<dbReference type="CDD" id="cd17039">
    <property type="entry name" value="Ubl_ubiquitin_like"/>
    <property type="match status" value="2"/>
</dbReference>
<evidence type="ECO:0000259" key="2">
    <source>
        <dbReference type="PROSITE" id="PS50053"/>
    </source>
</evidence>
<comment type="caution">
    <text evidence="3">The sequence shown here is derived from an EMBL/GenBank/DDBJ whole genome shotgun (WGS) entry which is preliminary data.</text>
</comment>
<gene>
    <name evidence="3" type="ORF">IV203_017439</name>
</gene>
<feature type="region of interest" description="Disordered" evidence="1">
    <location>
        <begin position="1"/>
        <end position="66"/>
    </location>
</feature>
<name>A0A9K3K5I8_9STRA</name>
<dbReference type="AlphaFoldDB" id="A0A9K3K5I8"/>
<evidence type="ECO:0000313" key="4">
    <source>
        <dbReference type="Proteomes" id="UP000693970"/>
    </source>
</evidence>
<dbReference type="InterPro" id="IPR000626">
    <property type="entry name" value="Ubiquitin-like_dom"/>
</dbReference>
<dbReference type="PROSITE" id="PS50053">
    <property type="entry name" value="UBIQUITIN_2"/>
    <property type="match status" value="4"/>
</dbReference>
<dbReference type="PANTHER" id="PTHR10666">
    <property type="entry name" value="UBIQUITIN"/>
    <property type="match status" value="1"/>
</dbReference>
<feature type="compositionally biased region" description="Low complexity" evidence="1">
    <location>
        <begin position="7"/>
        <end position="16"/>
    </location>
</feature>
<organism evidence="3 4">
    <name type="scientific">Nitzschia inconspicua</name>
    <dbReference type="NCBI Taxonomy" id="303405"/>
    <lineage>
        <taxon>Eukaryota</taxon>
        <taxon>Sar</taxon>
        <taxon>Stramenopiles</taxon>
        <taxon>Ochrophyta</taxon>
        <taxon>Bacillariophyta</taxon>
        <taxon>Bacillariophyceae</taxon>
        <taxon>Bacillariophycidae</taxon>
        <taxon>Bacillariales</taxon>
        <taxon>Bacillariaceae</taxon>
        <taxon>Nitzschia</taxon>
    </lineage>
</organism>